<gene>
    <name evidence="3" type="ORF">DSCW_03850</name>
</gene>
<keyword evidence="2 3" id="KW-0808">Transferase</keyword>
<evidence type="ECO:0000256" key="2">
    <source>
        <dbReference type="ARBA" id="ARBA00022679"/>
    </source>
</evidence>
<reference evidence="3 4" key="1">
    <citation type="submission" date="2019-11" db="EMBL/GenBank/DDBJ databases">
        <title>Comparative genomics of hydrocarbon-degrading Desulfosarcina strains.</title>
        <authorList>
            <person name="Watanabe M."/>
            <person name="Kojima H."/>
            <person name="Fukui M."/>
        </authorList>
    </citation>
    <scope>NUCLEOTIDE SEQUENCE [LARGE SCALE GENOMIC DNA]</scope>
    <source>
        <strain evidence="3 4">PP31</strain>
    </source>
</reference>
<proteinExistence type="inferred from homology"/>
<evidence type="ECO:0000313" key="4">
    <source>
        <dbReference type="Proteomes" id="UP000427769"/>
    </source>
</evidence>
<dbReference type="PANTHER" id="PTHR23416:SF23">
    <property type="entry name" value="ACETYLTRANSFERASE C18B11.09C-RELATED"/>
    <property type="match status" value="1"/>
</dbReference>
<keyword evidence="4" id="KW-1185">Reference proteome</keyword>
<dbReference type="EMBL" id="AP021875">
    <property type="protein sequence ID" value="BBO72968.1"/>
    <property type="molecule type" value="Genomic_DNA"/>
</dbReference>
<dbReference type="AlphaFoldDB" id="A0A5K7YWI1"/>
<dbReference type="PANTHER" id="PTHR23416">
    <property type="entry name" value="SIALIC ACID SYNTHASE-RELATED"/>
    <property type="match status" value="1"/>
</dbReference>
<dbReference type="OrthoDB" id="9803036at2"/>
<dbReference type="Proteomes" id="UP000427769">
    <property type="component" value="Chromosome"/>
</dbReference>
<dbReference type="Pfam" id="PF00132">
    <property type="entry name" value="Hexapep"/>
    <property type="match status" value="1"/>
</dbReference>
<accession>A0A5K7YWI1</accession>
<evidence type="ECO:0000256" key="1">
    <source>
        <dbReference type="ARBA" id="ARBA00007274"/>
    </source>
</evidence>
<dbReference type="InterPro" id="IPR051159">
    <property type="entry name" value="Hexapeptide_acetyltransf"/>
</dbReference>
<dbReference type="CDD" id="cd04647">
    <property type="entry name" value="LbH_MAT_like"/>
    <property type="match status" value="1"/>
</dbReference>
<dbReference type="RefSeq" id="WP_155302123.1">
    <property type="nucleotide sequence ID" value="NZ_AP021875.1"/>
</dbReference>
<dbReference type="InterPro" id="IPR011004">
    <property type="entry name" value="Trimer_LpxA-like_sf"/>
</dbReference>
<evidence type="ECO:0000313" key="3">
    <source>
        <dbReference type="EMBL" id="BBO72968.1"/>
    </source>
</evidence>
<keyword evidence="3" id="KW-0012">Acyltransferase</keyword>
<dbReference type="SUPFAM" id="SSF51161">
    <property type="entry name" value="Trimeric LpxA-like enzymes"/>
    <property type="match status" value="1"/>
</dbReference>
<dbReference type="GO" id="GO:0008374">
    <property type="term" value="F:O-acyltransferase activity"/>
    <property type="evidence" value="ECO:0007669"/>
    <property type="project" value="TreeGrafter"/>
</dbReference>
<dbReference type="Gene3D" id="2.160.10.10">
    <property type="entry name" value="Hexapeptide repeat proteins"/>
    <property type="match status" value="1"/>
</dbReference>
<comment type="similarity">
    <text evidence="1">Belongs to the transferase hexapeptide repeat family.</text>
</comment>
<organism evidence="3 4">
    <name type="scientific">Desulfosarcina widdelii</name>
    <dbReference type="NCBI Taxonomy" id="947919"/>
    <lineage>
        <taxon>Bacteria</taxon>
        <taxon>Pseudomonadati</taxon>
        <taxon>Thermodesulfobacteriota</taxon>
        <taxon>Desulfobacteria</taxon>
        <taxon>Desulfobacterales</taxon>
        <taxon>Desulfosarcinaceae</taxon>
        <taxon>Desulfosarcina</taxon>
    </lineage>
</organism>
<dbReference type="InterPro" id="IPR001451">
    <property type="entry name" value="Hexapep"/>
</dbReference>
<protein>
    <submittedName>
        <fullName evidence="3">Acyltransferase</fullName>
    </submittedName>
</protein>
<dbReference type="KEGG" id="dwd:DSCW_03850"/>
<dbReference type="GO" id="GO:0005829">
    <property type="term" value="C:cytosol"/>
    <property type="evidence" value="ECO:0007669"/>
    <property type="project" value="TreeGrafter"/>
</dbReference>
<name>A0A5K7YWI1_9BACT</name>
<sequence length="192" mass="21646">MLKIIIKLIKYLKWDLSTKSFRFFYLNFFFKDIPGRLGMEIRKLLYERYLRHAGKNLMVYEGVHIRNIDKLSVGDNVALGVNNFIQAAGEVEIGNNAIFAPDVKIWSANHKYDDLEKPIFEQGYDYKKVVIGNNVWIASNVFIMPGAELGDGVVVSAGAVVGAKKIPPYTILAGNPARKIGLRNRKKEAKGK</sequence>